<dbReference type="EMBL" id="WKRD01000010">
    <property type="protein sequence ID" value="MSC58266.1"/>
    <property type="molecule type" value="Genomic_DNA"/>
</dbReference>
<reference evidence="7 8" key="2">
    <citation type="submission" date="2018-08" db="EMBL/GenBank/DDBJ databases">
        <title>A genome reference for cultivated species of the human gut microbiota.</title>
        <authorList>
            <person name="Zou Y."/>
            <person name="Xue W."/>
            <person name="Luo G."/>
        </authorList>
    </citation>
    <scope>NUCLEOTIDE SEQUENCE [LARGE SCALE GENOMIC DNA]</scope>
    <source>
        <strain evidence="5 8">AF36-7BH</strain>
        <strain evidence="4 7">AM32-2AC</strain>
        <strain evidence="3 9">AM37-3BH</strain>
    </source>
</reference>
<protein>
    <submittedName>
        <fullName evidence="1">Bifunctional sulfur carrier protein/thiazole synthase protein</fullName>
    </submittedName>
    <submittedName>
        <fullName evidence="2">Sulfur carrier protein ThiS</fullName>
    </submittedName>
</protein>
<evidence type="ECO:0000313" key="8">
    <source>
        <dbReference type="Proteomes" id="UP000285201"/>
    </source>
</evidence>
<proteinExistence type="predicted"/>
<evidence type="ECO:0000313" key="5">
    <source>
        <dbReference type="EMBL" id="RHL67078.1"/>
    </source>
</evidence>
<evidence type="ECO:0000313" key="6">
    <source>
        <dbReference type="Proteomes" id="UP000095621"/>
    </source>
</evidence>
<dbReference type="EMBL" id="QSHM01000006">
    <property type="protein sequence ID" value="RHC13432.1"/>
    <property type="molecule type" value="Genomic_DNA"/>
</dbReference>
<evidence type="ECO:0000313" key="2">
    <source>
        <dbReference type="EMBL" id="MSC58266.1"/>
    </source>
</evidence>
<dbReference type="InterPro" id="IPR010035">
    <property type="entry name" value="Thi_S"/>
</dbReference>
<sequence>MKITVAGNKKEYEDGITVAELIVKENVENPEYVTVTVNDDFVERDDFETTKLNEGDAVEFLYFMGGGAY</sequence>
<dbReference type="InterPro" id="IPR003749">
    <property type="entry name" value="ThiS/MoaD-like"/>
</dbReference>
<evidence type="ECO:0000313" key="9">
    <source>
        <dbReference type="Proteomes" id="UP000285844"/>
    </source>
</evidence>
<dbReference type="CDD" id="cd00565">
    <property type="entry name" value="Ubl_ThiS"/>
    <property type="match status" value="1"/>
</dbReference>
<dbReference type="SUPFAM" id="SSF54285">
    <property type="entry name" value="MoaD/ThiS"/>
    <property type="match status" value="1"/>
</dbReference>
<dbReference type="EMBL" id="QROY01000008">
    <property type="protein sequence ID" value="RHL67078.1"/>
    <property type="molecule type" value="Genomic_DNA"/>
</dbReference>
<dbReference type="AlphaFoldDB" id="A0A174Z2V5"/>
<evidence type="ECO:0000313" key="1">
    <source>
        <dbReference type="EMBL" id="CUQ79239.1"/>
    </source>
</evidence>
<dbReference type="Proteomes" id="UP000285844">
    <property type="component" value="Unassembled WGS sequence"/>
</dbReference>
<dbReference type="OMA" id="DFLYFMG"/>
<dbReference type="InterPro" id="IPR012675">
    <property type="entry name" value="Beta-grasp_dom_sf"/>
</dbReference>
<dbReference type="Proteomes" id="UP000481964">
    <property type="component" value="Unassembled WGS sequence"/>
</dbReference>
<dbReference type="InterPro" id="IPR016155">
    <property type="entry name" value="Mopterin_synth/thiamin_S_b"/>
</dbReference>
<dbReference type="Gene3D" id="3.10.20.30">
    <property type="match status" value="1"/>
</dbReference>
<organism evidence="1 6">
    <name type="scientific">Lachnospira eligens</name>
    <dbReference type="NCBI Taxonomy" id="39485"/>
    <lineage>
        <taxon>Bacteria</taxon>
        <taxon>Bacillati</taxon>
        <taxon>Bacillota</taxon>
        <taxon>Clostridia</taxon>
        <taxon>Lachnospirales</taxon>
        <taxon>Lachnospiraceae</taxon>
        <taxon>Lachnospira</taxon>
    </lineage>
</organism>
<dbReference type="PANTHER" id="PTHR34472">
    <property type="entry name" value="SULFUR CARRIER PROTEIN THIS"/>
    <property type="match status" value="1"/>
</dbReference>
<dbReference type="NCBIfam" id="TIGR01683">
    <property type="entry name" value="thiS"/>
    <property type="match status" value="1"/>
</dbReference>
<dbReference type="PANTHER" id="PTHR34472:SF1">
    <property type="entry name" value="SULFUR CARRIER PROTEIN THIS"/>
    <property type="match status" value="1"/>
</dbReference>
<reference evidence="1 6" key="1">
    <citation type="submission" date="2015-09" db="EMBL/GenBank/DDBJ databases">
        <authorList>
            <consortium name="Pathogen Informatics"/>
        </authorList>
    </citation>
    <scope>NUCLEOTIDE SEQUENCE [LARGE SCALE GENOMIC DNA]</scope>
    <source>
        <strain evidence="1 6">2789STDY5834875</strain>
    </source>
</reference>
<evidence type="ECO:0000313" key="10">
    <source>
        <dbReference type="Proteomes" id="UP000481964"/>
    </source>
</evidence>
<evidence type="ECO:0000313" key="3">
    <source>
        <dbReference type="EMBL" id="RHC13432.1"/>
    </source>
</evidence>
<dbReference type="EMBL" id="CZBU01000008">
    <property type="protein sequence ID" value="CUQ79239.1"/>
    <property type="molecule type" value="Genomic_DNA"/>
</dbReference>
<gene>
    <name evidence="2" type="primary">thiS</name>
    <name evidence="5" type="ORF">DW007_10160</name>
    <name evidence="4" type="ORF">DW811_06220</name>
    <name evidence="3" type="ORF">DW858_07060</name>
    <name evidence="1" type="ORF">ERS852490_02903</name>
    <name evidence="2" type="ORF">GKE48_12555</name>
</gene>
<dbReference type="Proteomes" id="UP000285201">
    <property type="component" value="Unassembled WGS sequence"/>
</dbReference>
<dbReference type="Proteomes" id="UP000284794">
    <property type="component" value="Unassembled WGS sequence"/>
</dbReference>
<dbReference type="Proteomes" id="UP000095621">
    <property type="component" value="Unassembled WGS sequence"/>
</dbReference>
<evidence type="ECO:0000313" key="7">
    <source>
        <dbReference type="Proteomes" id="UP000284794"/>
    </source>
</evidence>
<dbReference type="Pfam" id="PF02597">
    <property type="entry name" value="ThiS"/>
    <property type="match status" value="1"/>
</dbReference>
<dbReference type="GeneID" id="41355393"/>
<accession>A0A174Z2V5</accession>
<dbReference type="EMBL" id="QSIS01000006">
    <property type="protein sequence ID" value="RHD09078.1"/>
    <property type="molecule type" value="Genomic_DNA"/>
</dbReference>
<name>A0A174Z2V5_9FIRM</name>
<dbReference type="RefSeq" id="WP_012738891.1">
    <property type="nucleotide sequence ID" value="NZ_CABJMX010000020.1"/>
</dbReference>
<reference evidence="2 10" key="3">
    <citation type="journal article" date="2019" name="Nat. Med.">
        <title>A library of human gut bacterial isolates paired with longitudinal multiomics data enables mechanistic microbiome research.</title>
        <authorList>
            <person name="Poyet M."/>
            <person name="Groussin M."/>
            <person name="Gibbons S.M."/>
            <person name="Avila-Pacheco J."/>
            <person name="Jiang X."/>
            <person name="Kearney S.M."/>
            <person name="Perrotta A.R."/>
            <person name="Berdy B."/>
            <person name="Zhao S."/>
            <person name="Lieberman T.D."/>
            <person name="Swanson P.K."/>
            <person name="Smith M."/>
            <person name="Roesemann S."/>
            <person name="Alexander J.E."/>
            <person name="Rich S.A."/>
            <person name="Livny J."/>
            <person name="Vlamakis H."/>
            <person name="Clish C."/>
            <person name="Bullock K."/>
            <person name="Deik A."/>
            <person name="Scott J."/>
            <person name="Pierce K.A."/>
            <person name="Xavier R.J."/>
            <person name="Alm E.J."/>
        </authorList>
    </citation>
    <scope>NUCLEOTIDE SEQUENCE [LARGE SCALE GENOMIC DNA]</scope>
    <source>
        <strain evidence="2 10">BIOML-A1</strain>
    </source>
</reference>
<dbReference type="OrthoDB" id="9810692at2"/>
<evidence type="ECO:0000313" key="4">
    <source>
        <dbReference type="EMBL" id="RHD09078.1"/>
    </source>
</evidence>